<comment type="caution">
    <text evidence="1">The sequence shown here is derived from an EMBL/GenBank/DDBJ whole genome shotgun (WGS) entry which is preliminary data.</text>
</comment>
<dbReference type="EMBL" id="LNQP01000016">
    <property type="protein sequence ID" value="KSU88727.1"/>
    <property type="molecule type" value="Genomic_DNA"/>
</dbReference>
<accession>A0A0V8JNX5</accession>
<evidence type="ECO:0000313" key="2">
    <source>
        <dbReference type="Proteomes" id="UP000053681"/>
    </source>
</evidence>
<dbReference type="Proteomes" id="UP000053681">
    <property type="component" value="Unassembled WGS sequence"/>
</dbReference>
<name>A0A0V8JNX5_9BACI</name>
<reference evidence="1 2" key="1">
    <citation type="submission" date="2015-11" db="EMBL/GenBank/DDBJ databases">
        <title>Bacillus caseinolyticus sp nov.</title>
        <authorList>
            <person name="Dastager S.G."/>
            <person name="Mawlankar R."/>
        </authorList>
    </citation>
    <scope>NUCLEOTIDE SEQUENCE [LARGE SCALE GENOMIC DNA]</scope>
    <source>
        <strain evidence="1 2">SGD-V-76</strain>
    </source>
</reference>
<protein>
    <submittedName>
        <fullName evidence="1">Uncharacterized protein</fullName>
    </submittedName>
</protein>
<gene>
    <name evidence="1" type="ORF">AS180_06180</name>
</gene>
<organism evidence="1 2">
    <name type="scientific">Priestia veravalensis</name>
    <dbReference type="NCBI Taxonomy" id="1414648"/>
    <lineage>
        <taxon>Bacteria</taxon>
        <taxon>Bacillati</taxon>
        <taxon>Bacillota</taxon>
        <taxon>Bacilli</taxon>
        <taxon>Bacillales</taxon>
        <taxon>Bacillaceae</taxon>
        <taxon>Priestia</taxon>
    </lineage>
</organism>
<proteinExistence type="predicted"/>
<dbReference type="AlphaFoldDB" id="A0A0V8JNX5"/>
<sequence length="80" mass="9551">MYPNQSIQSPIIQWHENESAENASLYLINTLFAVPHVSINLKHLSYEHSQLLSYWITFWKSHSNLLNVNLLIYFVDIYLW</sequence>
<keyword evidence="2" id="KW-1185">Reference proteome</keyword>
<evidence type="ECO:0000313" key="1">
    <source>
        <dbReference type="EMBL" id="KSU88727.1"/>
    </source>
</evidence>